<evidence type="ECO:0000256" key="1">
    <source>
        <dbReference type="SAM" id="MobiDB-lite"/>
    </source>
</evidence>
<dbReference type="Proteomes" id="UP001164746">
    <property type="component" value="Chromosome 3"/>
</dbReference>
<proteinExistence type="predicted"/>
<evidence type="ECO:0000313" key="3">
    <source>
        <dbReference type="Proteomes" id="UP001164746"/>
    </source>
</evidence>
<name>A0ABY7DUS4_MYAAR</name>
<feature type="compositionally biased region" description="Basic and acidic residues" evidence="1">
    <location>
        <begin position="1"/>
        <end position="10"/>
    </location>
</feature>
<keyword evidence="3" id="KW-1185">Reference proteome</keyword>
<gene>
    <name evidence="2" type="ORF">MAR_025206</name>
</gene>
<accession>A0ABY7DUS4</accession>
<protein>
    <submittedName>
        <fullName evidence="2">Uncharacterized protein</fullName>
    </submittedName>
</protein>
<feature type="region of interest" description="Disordered" evidence="1">
    <location>
        <begin position="1"/>
        <end position="23"/>
    </location>
</feature>
<dbReference type="EMBL" id="CP111014">
    <property type="protein sequence ID" value="WAR00834.1"/>
    <property type="molecule type" value="Genomic_DNA"/>
</dbReference>
<evidence type="ECO:0000313" key="2">
    <source>
        <dbReference type="EMBL" id="WAR00834.1"/>
    </source>
</evidence>
<organism evidence="2 3">
    <name type="scientific">Mya arenaria</name>
    <name type="common">Soft-shell clam</name>
    <dbReference type="NCBI Taxonomy" id="6604"/>
    <lineage>
        <taxon>Eukaryota</taxon>
        <taxon>Metazoa</taxon>
        <taxon>Spiralia</taxon>
        <taxon>Lophotrochozoa</taxon>
        <taxon>Mollusca</taxon>
        <taxon>Bivalvia</taxon>
        <taxon>Autobranchia</taxon>
        <taxon>Heteroconchia</taxon>
        <taxon>Euheterodonta</taxon>
        <taxon>Imparidentia</taxon>
        <taxon>Neoheterodontei</taxon>
        <taxon>Myida</taxon>
        <taxon>Myoidea</taxon>
        <taxon>Myidae</taxon>
        <taxon>Mya</taxon>
    </lineage>
</organism>
<sequence length="23" mass="2675">MFNLREDKNKSSTTEHNYDACGN</sequence>
<reference evidence="2" key="1">
    <citation type="submission" date="2022-11" db="EMBL/GenBank/DDBJ databases">
        <title>Centuries of genome instability and evolution in soft-shell clam transmissible cancer (bioRxiv).</title>
        <authorList>
            <person name="Hart S.F.M."/>
            <person name="Yonemitsu M.A."/>
            <person name="Giersch R.M."/>
            <person name="Beal B.F."/>
            <person name="Arriagada G."/>
            <person name="Davis B.W."/>
            <person name="Ostrander E.A."/>
            <person name="Goff S.P."/>
            <person name="Metzger M.J."/>
        </authorList>
    </citation>
    <scope>NUCLEOTIDE SEQUENCE</scope>
    <source>
        <strain evidence="2">MELC-2E11</strain>
        <tissue evidence="2">Siphon/mantle</tissue>
    </source>
</reference>